<dbReference type="InterPro" id="IPR053137">
    <property type="entry name" value="NLR-like"/>
</dbReference>
<dbReference type="Proteomes" id="UP000091967">
    <property type="component" value="Unassembled WGS sequence"/>
</dbReference>
<dbReference type="SUPFAM" id="SSF53167">
    <property type="entry name" value="Purine and uridine phosphorylases"/>
    <property type="match status" value="1"/>
</dbReference>
<evidence type="ECO:0000313" key="4">
    <source>
        <dbReference type="Proteomes" id="UP000091967"/>
    </source>
</evidence>
<dbReference type="EMBL" id="LYXU01000002">
    <property type="protein sequence ID" value="OBS23363.1"/>
    <property type="molecule type" value="Genomic_DNA"/>
</dbReference>
<dbReference type="SUPFAM" id="SSF52540">
    <property type="entry name" value="P-loop containing nucleoside triphosphate hydrolases"/>
    <property type="match status" value="1"/>
</dbReference>
<dbReference type="PANTHER" id="PTHR46082:SF11">
    <property type="entry name" value="AAA+ ATPASE DOMAIN-CONTAINING PROTEIN-RELATED"/>
    <property type="match status" value="1"/>
</dbReference>
<reference evidence="3 4" key="1">
    <citation type="submission" date="2016-06" db="EMBL/GenBank/DDBJ databases">
        <title>Living apart together: crosstalk between the core and supernumerary genomes in a fungal plant pathogen.</title>
        <authorList>
            <person name="Vanheule A."/>
            <person name="Audenaert K."/>
            <person name="Warris S."/>
            <person name="Van De Geest H."/>
            <person name="Schijlen E."/>
            <person name="Hofte M."/>
            <person name="De Saeger S."/>
            <person name="Haesaert G."/>
            <person name="Waalwijk C."/>
            <person name="Van Der Lee T."/>
        </authorList>
    </citation>
    <scope>NUCLEOTIDE SEQUENCE [LARGE SCALE GENOMIC DNA]</scope>
    <source>
        <strain evidence="3 4">2516</strain>
    </source>
</reference>
<sequence length="713" mass="80507">MPTTQRSHVGQPIILDPKAYNVVWIAPLRIEAKAAMYLLDEQHHGRFPVSHGDDYVFQAGAMGGHKIVIVTLPAGQEYGTASAAALAGQVKKFFPNLWFGLLVGMAAGLPNLSCVPARDIRLGDVLIALPVGESPGIIPYELGKETEDGFQLLRRGYSLAMTETIVRSAIGSIKLEAPNDAELFLPYYEKIRNCEHGTGTFEDPGQDSDVLFQMNEYGEEEIVQRRRRSKSDYQRVRAWYGSIGSGDKLMRNAEKRNAWRDKYGIIGLEMEAAGIMNRIPVGVIRGVCNYGDRHKNKEWQPFAAAMAASYARALLDEIPPSEDITKETHKPCYYIPFAKNTRFTGRATILNALEDKFFGLHQSHKVALTGLGGVGKTQIALSFVYEMKEKRPEYSIFWVPVLSYETAEHAYADIAKKLRLRESSEDKDAKDLVYQYLSSEEAGKWLLIVDNVDDQELITGSHKRSGLEHYLPYSENGIILMTTRSGHVAGDFAQSDIIDIKQMDMEEAKILLEKSMIQKQLLQDELAVVELLTHLTFLPLAITQAASYLNQTKAPVRTYLGLLTNAEDSGMKVLNREFRDNTRYRDSRNAVGTTWIASFLQIQKSNKLAADLLSFMSCIEPKAIQQSVLPDVEQDELEWAIGTLCSYSFLIRRRENNVFDMHSLVHMVARDWFEKQGRERKVSNDVKRPSQQQRSPQKAMYDSGTLKRRIYHT</sequence>
<evidence type="ECO:0000259" key="2">
    <source>
        <dbReference type="Pfam" id="PF00931"/>
    </source>
</evidence>
<dbReference type="OMA" id="TERMEWH"/>
<comment type="caution">
    <text evidence="3">The sequence shown here is derived from an EMBL/GenBank/DDBJ whole genome shotgun (WGS) entry which is preliminary data.</text>
</comment>
<dbReference type="InterPro" id="IPR027417">
    <property type="entry name" value="P-loop_NTPase"/>
</dbReference>
<feature type="domain" description="NB-ARC" evidence="2">
    <location>
        <begin position="350"/>
        <end position="520"/>
    </location>
</feature>
<dbReference type="PANTHER" id="PTHR46082">
    <property type="entry name" value="ATP/GTP-BINDING PROTEIN-RELATED"/>
    <property type="match status" value="1"/>
</dbReference>
<dbReference type="Pfam" id="PF00931">
    <property type="entry name" value="NB-ARC"/>
    <property type="match status" value="1"/>
</dbReference>
<feature type="compositionally biased region" description="Basic and acidic residues" evidence="1">
    <location>
        <begin position="679"/>
        <end position="688"/>
    </location>
</feature>
<feature type="region of interest" description="Disordered" evidence="1">
    <location>
        <begin position="679"/>
        <end position="699"/>
    </location>
</feature>
<proteinExistence type="predicted"/>
<dbReference type="AlphaFoldDB" id="A0A1B8AS71"/>
<gene>
    <name evidence="3" type="ORF">FPOA_03912</name>
</gene>
<dbReference type="GO" id="GO:0003824">
    <property type="term" value="F:catalytic activity"/>
    <property type="evidence" value="ECO:0007669"/>
    <property type="project" value="InterPro"/>
</dbReference>
<name>A0A1B8AS71_FUSPO</name>
<keyword evidence="4" id="KW-1185">Reference proteome</keyword>
<organism evidence="3 4">
    <name type="scientific">Fusarium poae</name>
    <dbReference type="NCBI Taxonomy" id="36050"/>
    <lineage>
        <taxon>Eukaryota</taxon>
        <taxon>Fungi</taxon>
        <taxon>Dikarya</taxon>
        <taxon>Ascomycota</taxon>
        <taxon>Pezizomycotina</taxon>
        <taxon>Sordariomycetes</taxon>
        <taxon>Hypocreomycetidae</taxon>
        <taxon>Hypocreales</taxon>
        <taxon>Nectriaceae</taxon>
        <taxon>Fusarium</taxon>
    </lineage>
</organism>
<dbReference type="Gene3D" id="3.40.50.1580">
    <property type="entry name" value="Nucleoside phosphorylase domain"/>
    <property type="match status" value="1"/>
</dbReference>
<dbReference type="Gene3D" id="3.40.50.300">
    <property type="entry name" value="P-loop containing nucleotide triphosphate hydrolases"/>
    <property type="match status" value="1"/>
</dbReference>
<dbReference type="GO" id="GO:0043531">
    <property type="term" value="F:ADP binding"/>
    <property type="evidence" value="ECO:0007669"/>
    <property type="project" value="InterPro"/>
</dbReference>
<dbReference type="InterPro" id="IPR035994">
    <property type="entry name" value="Nucleoside_phosphorylase_sf"/>
</dbReference>
<dbReference type="STRING" id="36050.A0A1B8AS71"/>
<evidence type="ECO:0000313" key="3">
    <source>
        <dbReference type="EMBL" id="OBS23363.1"/>
    </source>
</evidence>
<evidence type="ECO:0000256" key="1">
    <source>
        <dbReference type="SAM" id="MobiDB-lite"/>
    </source>
</evidence>
<dbReference type="InterPro" id="IPR002182">
    <property type="entry name" value="NB-ARC"/>
</dbReference>
<dbReference type="GO" id="GO:0009116">
    <property type="term" value="P:nucleoside metabolic process"/>
    <property type="evidence" value="ECO:0007669"/>
    <property type="project" value="InterPro"/>
</dbReference>
<protein>
    <recommendedName>
        <fullName evidence="2">NB-ARC domain-containing protein</fullName>
    </recommendedName>
</protein>
<accession>A0A1B8AS71</accession>